<dbReference type="SUPFAM" id="SSF58104">
    <property type="entry name" value="Methyl-accepting chemotaxis protein (MCP) signaling domain"/>
    <property type="match status" value="1"/>
</dbReference>
<evidence type="ECO:0000256" key="12">
    <source>
        <dbReference type="SAM" id="Coils"/>
    </source>
</evidence>
<evidence type="ECO:0000256" key="2">
    <source>
        <dbReference type="ARBA" id="ARBA00022475"/>
    </source>
</evidence>
<dbReference type="OrthoDB" id="9806477at2"/>
<feature type="domain" description="HAMP" evidence="16">
    <location>
        <begin position="217"/>
        <end position="269"/>
    </location>
</feature>
<evidence type="ECO:0000256" key="6">
    <source>
        <dbReference type="ARBA" id="ARBA00022692"/>
    </source>
</evidence>
<feature type="transmembrane region" description="Helical" evidence="14">
    <location>
        <begin position="192"/>
        <end position="215"/>
    </location>
</feature>
<sequence>MKRKRSLSVSASLMLVMTAFFLLIVALGAMSVYFLQDSFERMQHADNAQNRASDANQINSLLLTSRVSLLSAAREFQEGNLSYASTQVDTAKEQVQAAKKVFAEFQAHPLEDEVGRPLYMGVLRAYRGYIDDGVDTLVDALAGGDFASFYMINNEYGTPRGEAFVKSIAQFVSYIDESRARTLAAAERGRDIALSTVAGAGLLALLLAIGSWVFLRRVVVRPLQDVGRRFERIAGGDLTQRIDSMSGNEIGALYAALARMQQGLARTVLAVRQGVEEINLGSREISAGNADLSSRTEQQAASLEETAASMEELASTVRQNADNARQANKLAASASSTAVQGGEVVGQVVSTMSSISDSSKKVTEIISVIDSIAFQTNILALNAAVEAARAGEQGKGFAVVASEVRNLAQRSAQAAKEIKELIQASVLEVDKGTGLVARAGSTMQDVVTAVQRVTDIMAEISAASDEQSNGIEQVNRAVSQMDDVTQQNAALVEEAAAAAVSLEQQAGRLLAAVATFKVDQNEVIDIGAQQSAAHGAEHDRLGHAYAGEEDGESPSLAAPAGAAPALAG</sequence>
<keyword evidence="5" id="KW-0997">Cell inner membrane</keyword>
<dbReference type="GO" id="GO:0006935">
    <property type="term" value="P:chemotaxis"/>
    <property type="evidence" value="ECO:0007669"/>
    <property type="project" value="UniProtKB-KW"/>
</dbReference>
<evidence type="ECO:0000256" key="13">
    <source>
        <dbReference type="SAM" id="MobiDB-lite"/>
    </source>
</evidence>
<dbReference type="CDD" id="cd11386">
    <property type="entry name" value="MCP_signal"/>
    <property type="match status" value="1"/>
</dbReference>
<feature type="transmembrane region" description="Helical" evidence="14">
    <location>
        <begin position="12"/>
        <end position="35"/>
    </location>
</feature>
<dbReference type="Gene3D" id="1.10.287.950">
    <property type="entry name" value="Methyl-accepting chemotaxis protein"/>
    <property type="match status" value="1"/>
</dbReference>
<dbReference type="Pfam" id="PF00015">
    <property type="entry name" value="MCPsignal"/>
    <property type="match status" value="1"/>
</dbReference>
<dbReference type="GO" id="GO:0004888">
    <property type="term" value="F:transmembrane signaling receptor activity"/>
    <property type="evidence" value="ECO:0007669"/>
    <property type="project" value="InterPro"/>
</dbReference>
<feature type="coiled-coil region" evidence="12">
    <location>
        <begin position="293"/>
        <end position="327"/>
    </location>
</feature>
<dbReference type="Pfam" id="PF00672">
    <property type="entry name" value="HAMP"/>
    <property type="match status" value="1"/>
</dbReference>
<dbReference type="PROSITE" id="PS50885">
    <property type="entry name" value="HAMP"/>
    <property type="match status" value="1"/>
</dbReference>
<keyword evidence="4" id="KW-0145">Chemotaxis</keyword>
<dbReference type="AlphaFoldDB" id="A0A556AS00"/>
<evidence type="ECO:0000259" key="16">
    <source>
        <dbReference type="PROSITE" id="PS50885"/>
    </source>
</evidence>
<keyword evidence="6 14" id="KW-0812">Transmembrane</keyword>
<dbReference type="RefSeq" id="WP_143947985.1">
    <property type="nucleotide sequence ID" value="NZ_BAABMB010000002.1"/>
</dbReference>
<feature type="domain" description="Methyl-accepting transducer" evidence="15">
    <location>
        <begin position="274"/>
        <end position="503"/>
    </location>
</feature>
<dbReference type="FunFam" id="1.10.287.950:FF:000001">
    <property type="entry name" value="Methyl-accepting chemotaxis sensory transducer"/>
    <property type="match status" value="1"/>
</dbReference>
<keyword evidence="18" id="KW-1185">Reference proteome</keyword>
<proteinExistence type="inferred from homology"/>
<evidence type="ECO:0000256" key="14">
    <source>
        <dbReference type="SAM" id="Phobius"/>
    </source>
</evidence>
<evidence type="ECO:0000259" key="15">
    <source>
        <dbReference type="PROSITE" id="PS50111"/>
    </source>
</evidence>
<dbReference type="InterPro" id="IPR004090">
    <property type="entry name" value="Chemotax_Me-accpt_rcpt"/>
</dbReference>
<accession>A0A556AS00</accession>
<evidence type="ECO:0000256" key="11">
    <source>
        <dbReference type="PROSITE-ProRule" id="PRU00284"/>
    </source>
</evidence>
<dbReference type="EMBL" id="VLTJ01000020">
    <property type="protein sequence ID" value="TSH95696.1"/>
    <property type="molecule type" value="Genomic_DNA"/>
</dbReference>
<comment type="subcellular location">
    <subcellularLocation>
        <location evidence="1">Cell inner membrane</location>
        <topology evidence="1">Multi-pass membrane protein</topology>
    </subcellularLocation>
</comment>
<dbReference type="Proteomes" id="UP000318405">
    <property type="component" value="Unassembled WGS sequence"/>
</dbReference>
<organism evidence="17 18">
    <name type="scientific">Verticiella sediminum</name>
    <dbReference type="NCBI Taxonomy" id="1247510"/>
    <lineage>
        <taxon>Bacteria</taxon>
        <taxon>Pseudomonadati</taxon>
        <taxon>Pseudomonadota</taxon>
        <taxon>Betaproteobacteria</taxon>
        <taxon>Burkholderiales</taxon>
        <taxon>Alcaligenaceae</taxon>
        <taxon>Verticiella</taxon>
    </lineage>
</organism>
<feature type="compositionally biased region" description="Low complexity" evidence="13">
    <location>
        <begin position="556"/>
        <end position="568"/>
    </location>
</feature>
<evidence type="ECO:0000256" key="1">
    <source>
        <dbReference type="ARBA" id="ARBA00004429"/>
    </source>
</evidence>
<feature type="region of interest" description="Disordered" evidence="13">
    <location>
        <begin position="546"/>
        <end position="568"/>
    </location>
</feature>
<comment type="caution">
    <text evidence="17">The sequence shown here is derived from an EMBL/GenBank/DDBJ whole genome shotgun (WGS) entry which is preliminary data.</text>
</comment>
<dbReference type="InterPro" id="IPR003122">
    <property type="entry name" value="Tar_rcpt_lig-bd"/>
</dbReference>
<dbReference type="PANTHER" id="PTHR43531:SF14">
    <property type="entry name" value="METHYL-ACCEPTING CHEMOTAXIS PROTEIN I-RELATED"/>
    <property type="match status" value="1"/>
</dbReference>
<dbReference type="InterPro" id="IPR004089">
    <property type="entry name" value="MCPsignal_dom"/>
</dbReference>
<dbReference type="PANTHER" id="PTHR43531">
    <property type="entry name" value="PROTEIN ICFG"/>
    <property type="match status" value="1"/>
</dbReference>
<keyword evidence="12" id="KW-0175">Coiled coil</keyword>
<dbReference type="InterPro" id="IPR035440">
    <property type="entry name" value="4HB_MCP_dom_sf"/>
</dbReference>
<evidence type="ECO:0000313" key="17">
    <source>
        <dbReference type="EMBL" id="TSH95696.1"/>
    </source>
</evidence>
<gene>
    <name evidence="17" type="ORF">FOZ76_09865</name>
</gene>
<keyword evidence="9 11" id="KW-0807">Transducer</keyword>
<dbReference type="SUPFAM" id="SSF47170">
    <property type="entry name" value="Aspartate receptor, ligand-binding domain"/>
    <property type="match status" value="1"/>
</dbReference>
<comment type="similarity">
    <text evidence="10">Belongs to the methyl-accepting chemotaxis (MCP) protein family.</text>
</comment>
<evidence type="ECO:0000256" key="9">
    <source>
        <dbReference type="ARBA" id="ARBA00023224"/>
    </source>
</evidence>
<dbReference type="Gene3D" id="1.20.120.30">
    <property type="entry name" value="Aspartate receptor, ligand-binding domain"/>
    <property type="match status" value="1"/>
</dbReference>
<keyword evidence="7 14" id="KW-1133">Transmembrane helix</keyword>
<evidence type="ECO:0000256" key="5">
    <source>
        <dbReference type="ARBA" id="ARBA00022519"/>
    </source>
</evidence>
<reference evidence="17 18" key="1">
    <citation type="submission" date="2019-07" db="EMBL/GenBank/DDBJ databases">
        <title>Qingshengfaniella alkalisoli gen. nov., sp. nov., isolated from saline soil.</title>
        <authorList>
            <person name="Xu L."/>
            <person name="Huang X.-X."/>
            <person name="Sun J.-Q."/>
        </authorList>
    </citation>
    <scope>NUCLEOTIDE SEQUENCE [LARGE SCALE GENOMIC DNA]</scope>
    <source>
        <strain evidence="17 18">DSM 27279</strain>
    </source>
</reference>
<dbReference type="GO" id="GO:0007165">
    <property type="term" value="P:signal transduction"/>
    <property type="evidence" value="ECO:0007669"/>
    <property type="project" value="UniProtKB-KW"/>
</dbReference>
<dbReference type="PROSITE" id="PS50111">
    <property type="entry name" value="CHEMOTAXIS_TRANSDUC_2"/>
    <property type="match status" value="1"/>
</dbReference>
<keyword evidence="8 14" id="KW-0472">Membrane</keyword>
<evidence type="ECO:0000256" key="3">
    <source>
        <dbReference type="ARBA" id="ARBA00022481"/>
    </source>
</evidence>
<evidence type="ECO:0000256" key="10">
    <source>
        <dbReference type="ARBA" id="ARBA00029447"/>
    </source>
</evidence>
<name>A0A556AS00_9BURK</name>
<dbReference type="SMART" id="SM00283">
    <property type="entry name" value="MA"/>
    <property type="match status" value="1"/>
</dbReference>
<dbReference type="PRINTS" id="PR00260">
    <property type="entry name" value="CHEMTRNSDUCR"/>
</dbReference>
<dbReference type="InterPro" id="IPR003660">
    <property type="entry name" value="HAMP_dom"/>
</dbReference>
<dbReference type="CDD" id="cd06225">
    <property type="entry name" value="HAMP"/>
    <property type="match status" value="1"/>
</dbReference>
<evidence type="ECO:0000256" key="7">
    <source>
        <dbReference type="ARBA" id="ARBA00022989"/>
    </source>
</evidence>
<protein>
    <submittedName>
        <fullName evidence="17">HAMP domain-containing protein</fullName>
    </submittedName>
</protein>
<evidence type="ECO:0000256" key="4">
    <source>
        <dbReference type="ARBA" id="ARBA00022500"/>
    </source>
</evidence>
<dbReference type="SMART" id="SM00304">
    <property type="entry name" value="HAMP"/>
    <property type="match status" value="1"/>
</dbReference>
<evidence type="ECO:0000313" key="18">
    <source>
        <dbReference type="Proteomes" id="UP000318405"/>
    </source>
</evidence>
<dbReference type="Pfam" id="PF02203">
    <property type="entry name" value="TarH"/>
    <property type="match status" value="1"/>
</dbReference>
<keyword evidence="3" id="KW-0488">Methylation</keyword>
<dbReference type="InterPro" id="IPR051310">
    <property type="entry name" value="MCP_chemotaxis"/>
</dbReference>
<keyword evidence="2" id="KW-1003">Cell membrane</keyword>
<dbReference type="GO" id="GO:0005886">
    <property type="term" value="C:plasma membrane"/>
    <property type="evidence" value="ECO:0007669"/>
    <property type="project" value="UniProtKB-SubCell"/>
</dbReference>
<evidence type="ECO:0000256" key="8">
    <source>
        <dbReference type="ARBA" id="ARBA00023136"/>
    </source>
</evidence>